<dbReference type="AlphaFoldDB" id="A0A920CT46"/>
<gene>
    <name evidence="1" type="ORF">J34TS1_35990</name>
</gene>
<accession>A0A920CT46</accession>
<sequence>MKMVKHQRVSIGFFKPLDEEGGEARERFTDVYEGDWNFDESKPYDLVPDPSHDYDYAFDEAGAIERMYEAAYHRSNPMD</sequence>
<proteinExistence type="predicted"/>
<keyword evidence="2" id="KW-1185">Reference proteome</keyword>
<evidence type="ECO:0000313" key="1">
    <source>
        <dbReference type="EMBL" id="GIO48834.1"/>
    </source>
</evidence>
<reference evidence="1 2" key="1">
    <citation type="submission" date="2021-03" db="EMBL/GenBank/DDBJ databases">
        <title>Antimicrobial resistance genes in bacteria isolated from Japanese honey, and their potential for conferring macrolide and lincosamide resistance in the American foulbrood pathogen Paenibacillus larvae.</title>
        <authorList>
            <person name="Okamoto M."/>
            <person name="Kumagai M."/>
            <person name="Kanamori H."/>
            <person name="Takamatsu D."/>
        </authorList>
    </citation>
    <scope>NUCLEOTIDE SEQUENCE [LARGE SCALE GENOMIC DNA]</scope>
    <source>
        <strain evidence="1 2">J34TS1</strain>
    </source>
</reference>
<dbReference type="Proteomes" id="UP000682811">
    <property type="component" value="Unassembled WGS sequence"/>
</dbReference>
<dbReference type="EMBL" id="BORT01000016">
    <property type="protein sequence ID" value="GIO48834.1"/>
    <property type="molecule type" value="Genomic_DNA"/>
</dbReference>
<protein>
    <submittedName>
        <fullName evidence="1">Uncharacterized protein</fullName>
    </submittedName>
</protein>
<organism evidence="1 2">
    <name type="scientific">Paenibacillus azoreducens</name>
    <dbReference type="NCBI Taxonomy" id="116718"/>
    <lineage>
        <taxon>Bacteria</taxon>
        <taxon>Bacillati</taxon>
        <taxon>Bacillota</taxon>
        <taxon>Bacilli</taxon>
        <taxon>Bacillales</taxon>
        <taxon>Paenibacillaceae</taxon>
        <taxon>Paenibacillus</taxon>
    </lineage>
</organism>
<name>A0A920CT46_9BACL</name>
<dbReference type="RefSeq" id="WP_212979448.1">
    <property type="nucleotide sequence ID" value="NZ_AP025343.1"/>
</dbReference>
<evidence type="ECO:0000313" key="2">
    <source>
        <dbReference type="Proteomes" id="UP000682811"/>
    </source>
</evidence>
<comment type="caution">
    <text evidence="1">The sequence shown here is derived from an EMBL/GenBank/DDBJ whole genome shotgun (WGS) entry which is preliminary data.</text>
</comment>